<dbReference type="EMBL" id="FNFX01000005">
    <property type="protein sequence ID" value="SDK78552.1"/>
    <property type="molecule type" value="Genomic_DNA"/>
</dbReference>
<keyword evidence="1" id="KW-0472">Membrane</keyword>
<protein>
    <submittedName>
        <fullName evidence="2">Uncharacterized protein</fullName>
    </submittedName>
</protein>
<keyword evidence="3" id="KW-1185">Reference proteome</keyword>
<accession>A0A1G9EQT2</accession>
<dbReference type="STRING" id="492660.SAMN05192566_2404"/>
<reference evidence="3" key="1">
    <citation type="submission" date="2016-10" db="EMBL/GenBank/DDBJ databases">
        <authorList>
            <person name="Varghese N."/>
            <person name="Submissions S."/>
        </authorList>
    </citation>
    <scope>NUCLEOTIDE SEQUENCE [LARGE SCALE GENOMIC DNA]</scope>
    <source>
        <strain evidence="3">CBMB127</strain>
    </source>
</reference>
<sequence length="112" mass="11683">MFSYTLIVLVIAAVGGLVLAAHVLRGQLAPWPLSLIHALFGATGLILLIILLLQGNASQKVIIGFVLLLIAALGGFFLASFHLRKKLPPKAVVIIHAGVAVAGFLTLASILL</sequence>
<dbReference type="RefSeq" id="WP_091472402.1">
    <property type="nucleotide sequence ID" value="NZ_FNFX01000005.1"/>
</dbReference>
<name>A0A1G9EQT2_9PROT</name>
<evidence type="ECO:0000256" key="1">
    <source>
        <dbReference type="SAM" id="Phobius"/>
    </source>
</evidence>
<evidence type="ECO:0000313" key="3">
    <source>
        <dbReference type="Proteomes" id="UP000198629"/>
    </source>
</evidence>
<gene>
    <name evidence="2" type="ORF">SAMN05192566_2404</name>
</gene>
<feature type="transmembrane region" description="Helical" evidence="1">
    <location>
        <begin position="61"/>
        <end position="79"/>
    </location>
</feature>
<proteinExistence type="predicted"/>
<evidence type="ECO:0000313" key="2">
    <source>
        <dbReference type="EMBL" id="SDK78552.1"/>
    </source>
</evidence>
<feature type="transmembrane region" description="Helical" evidence="1">
    <location>
        <begin position="91"/>
        <end position="111"/>
    </location>
</feature>
<dbReference type="AlphaFoldDB" id="A0A1G9EQT2"/>
<organism evidence="2 3">
    <name type="scientific">Methylophilus rhizosphaerae</name>
    <dbReference type="NCBI Taxonomy" id="492660"/>
    <lineage>
        <taxon>Bacteria</taxon>
        <taxon>Pseudomonadati</taxon>
        <taxon>Pseudomonadota</taxon>
        <taxon>Betaproteobacteria</taxon>
        <taxon>Nitrosomonadales</taxon>
        <taxon>Methylophilaceae</taxon>
        <taxon>Methylophilus</taxon>
    </lineage>
</organism>
<keyword evidence="1" id="KW-0812">Transmembrane</keyword>
<keyword evidence="1" id="KW-1133">Transmembrane helix</keyword>
<feature type="transmembrane region" description="Helical" evidence="1">
    <location>
        <begin position="6"/>
        <end position="24"/>
    </location>
</feature>
<feature type="transmembrane region" description="Helical" evidence="1">
    <location>
        <begin position="36"/>
        <end position="55"/>
    </location>
</feature>
<dbReference type="Proteomes" id="UP000198629">
    <property type="component" value="Unassembled WGS sequence"/>
</dbReference>